<gene>
    <name evidence="2" type="ORF">SR41_03600</name>
</gene>
<dbReference type="EMBL" id="JXTP01000017">
    <property type="protein sequence ID" value="KIU29450.1"/>
    <property type="molecule type" value="Genomic_DNA"/>
</dbReference>
<comment type="caution">
    <text evidence="2">The sequence shown here is derived from an EMBL/GenBank/DDBJ whole genome shotgun (WGS) entry which is preliminary data.</text>
</comment>
<dbReference type="AlphaFoldDB" id="A0A0D1MAK9"/>
<feature type="domain" description="PilZ" evidence="1">
    <location>
        <begin position="12"/>
        <end position="93"/>
    </location>
</feature>
<dbReference type="GO" id="GO:0035438">
    <property type="term" value="F:cyclic-di-GMP binding"/>
    <property type="evidence" value="ECO:0007669"/>
    <property type="project" value="InterPro"/>
</dbReference>
<dbReference type="Proteomes" id="UP000033203">
    <property type="component" value="Unassembled WGS sequence"/>
</dbReference>
<evidence type="ECO:0000259" key="1">
    <source>
        <dbReference type="Pfam" id="PF07238"/>
    </source>
</evidence>
<proteinExistence type="predicted"/>
<evidence type="ECO:0000313" key="3">
    <source>
        <dbReference type="Proteomes" id="UP000033203"/>
    </source>
</evidence>
<dbReference type="SUPFAM" id="SSF141371">
    <property type="entry name" value="PilZ domain-like"/>
    <property type="match status" value="1"/>
</dbReference>
<dbReference type="Pfam" id="PF07238">
    <property type="entry name" value="PilZ"/>
    <property type="match status" value="1"/>
</dbReference>
<dbReference type="InterPro" id="IPR009875">
    <property type="entry name" value="PilZ_domain"/>
</dbReference>
<dbReference type="PATRIC" id="fig|1549858.7.peg.3223"/>
<sequence length="103" mass="11283">MSQALSHPIDGRAEPRDEVHHRCRAVLTDRRTLSVLAVNLSPQGVMIRSDAEVSVGEWLRVTLPVVGEMQAAVRWALGGRIGCQFEKAIPANQYHAVLGAMQV</sequence>
<organism evidence="2 3">
    <name type="scientific">Sphingomonas melonis</name>
    <dbReference type="NCBI Taxonomy" id="152682"/>
    <lineage>
        <taxon>Bacteria</taxon>
        <taxon>Pseudomonadati</taxon>
        <taxon>Pseudomonadota</taxon>
        <taxon>Alphaproteobacteria</taxon>
        <taxon>Sphingomonadales</taxon>
        <taxon>Sphingomonadaceae</taxon>
        <taxon>Sphingomonas</taxon>
    </lineage>
</organism>
<name>A0A0D1MAK9_9SPHN</name>
<evidence type="ECO:0000313" key="2">
    <source>
        <dbReference type="EMBL" id="KIU29450.1"/>
    </source>
</evidence>
<reference evidence="2 3" key="1">
    <citation type="submission" date="2015-01" db="EMBL/GenBank/DDBJ databases">
        <title>Genome of Sphingomonas taxi strain 30a.</title>
        <authorList>
            <person name="Eevers N."/>
            <person name="Van Hamme J."/>
            <person name="Bottos E."/>
            <person name="Weyens N."/>
            <person name="Vangronsveld J."/>
        </authorList>
    </citation>
    <scope>NUCLEOTIDE SEQUENCE [LARGE SCALE GENOMIC DNA]</scope>
    <source>
        <strain evidence="2 3">30a</strain>
    </source>
</reference>
<protein>
    <submittedName>
        <fullName evidence="2">Pilus assembly protein PilZ</fullName>
    </submittedName>
</protein>
<accession>A0A0D1MAK9</accession>